<organism evidence="1">
    <name type="scientific">marine sediment metagenome</name>
    <dbReference type="NCBI Taxonomy" id="412755"/>
    <lineage>
        <taxon>unclassified sequences</taxon>
        <taxon>metagenomes</taxon>
        <taxon>ecological metagenomes</taxon>
    </lineage>
</organism>
<accession>X1HHN4</accession>
<dbReference type="AlphaFoldDB" id="X1HHN4"/>
<sequence>TVVNNITEVIGVTIEKVAEWFTSIGGATIEWAKGLFVKIKDVWNTITGNLEKWWKTQLALLNETFGWVQDFRDGLGEFFPNPLEFLWNRFIDWFLGPEE</sequence>
<proteinExistence type="predicted"/>
<feature type="non-terminal residue" evidence="1">
    <location>
        <position position="1"/>
    </location>
</feature>
<protein>
    <submittedName>
        <fullName evidence="1">Uncharacterized protein</fullName>
    </submittedName>
</protein>
<name>X1HHN4_9ZZZZ</name>
<gene>
    <name evidence="1" type="ORF">S03H2_52892</name>
</gene>
<evidence type="ECO:0000313" key="1">
    <source>
        <dbReference type="EMBL" id="GAH69681.1"/>
    </source>
</evidence>
<dbReference type="EMBL" id="BARU01033638">
    <property type="protein sequence ID" value="GAH69681.1"/>
    <property type="molecule type" value="Genomic_DNA"/>
</dbReference>
<reference evidence="1" key="1">
    <citation type="journal article" date="2014" name="Front. Microbiol.">
        <title>High frequency of phylogenetically diverse reductive dehalogenase-homologous genes in deep subseafloor sedimentary metagenomes.</title>
        <authorList>
            <person name="Kawai M."/>
            <person name="Futagami T."/>
            <person name="Toyoda A."/>
            <person name="Takaki Y."/>
            <person name="Nishi S."/>
            <person name="Hori S."/>
            <person name="Arai W."/>
            <person name="Tsubouchi T."/>
            <person name="Morono Y."/>
            <person name="Uchiyama I."/>
            <person name="Ito T."/>
            <person name="Fujiyama A."/>
            <person name="Inagaki F."/>
            <person name="Takami H."/>
        </authorList>
    </citation>
    <scope>NUCLEOTIDE SEQUENCE</scope>
    <source>
        <strain evidence="1">Expedition CK06-06</strain>
    </source>
</reference>
<comment type="caution">
    <text evidence="1">The sequence shown here is derived from an EMBL/GenBank/DDBJ whole genome shotgun (WGS) entry which is preliminary data.</text>
</comment>